<keyword evidence="1" id="KW-1133">Transmembrane helix</keyword>
<dbReference type="InterPro" id="IPR046660">
    <property type="entry name" value="DUF6769"/>
</dbReference>
<comment type="caution">
    <text evidence="2">The sequence shown here is derived from an EMBL/GenBank/DDBJ whole genome shotgun (WGS) entry which is preliminary data.</text>
</comment>
<feature type="transmembrane region" description="Helical" evidence="1">
    <location>
        <begin position="12"/>
        <end position="31"/>
    </location>
</feature>
<organism evidence="2 3">
    <name type="scientific">Candidatus Parabacteroides intestinipullorum</name>
    <dbReference type="NCBI Taxonomy" id="2838723"/>
    <lineage>
        <taxon>Bacteria</taxon>
        <taxon>Pseudomonadati</taxon>
        <taxon>Bacteroidota</taxon>
        <taxon>Bacteroidia</taxon>
        <taxon>Bacteroidales</taxon>
        <taxon>Tannerellaceae</taxon>
        <taxon>Parabacteroides</taxon>
    </lineage>
</organism>
<gene>
    <name evidence="2" type="ORF">H9977_04480</name>
</gene>
<proteinExistence type="predicted"/>
<evidence type="ECO:0000256" key="1">
    <source>
        <dbReference type="SAM" id="Phobius"/>
    </source>
</evidence>
<name>A0A9D2BGD7_9BACT</name>
<keyword evidence="1" id="KW-0472">Membrane</keyword>
<accession>A0A9D2BGD7</accession>
<dbReference type="Proteomes" id="UP000886740">
    <property type="component" value="Unassembled WGS sequence"/>
</dbReference>
<dbReference type="EMBL" id="DXEL01000034">
    <property type="protein sequence ID" value="HIX74279.1"/>
    <property type="molecule type" value="Genomic_DNA"/>
</dbReference>
<protein>
    <recommendedName>
        <fullName evidence="4">DUF2946 domain-containing protein</fullName>
    </recommendedName>
</protein>
<keyword evidence="1" id="KW-0812">Transmembrane</keyword>
<reference evidence="2" key="2">
    <citation type="submission" date="2021-04" db="EMBL/GenBank/DDBJ databases">
        <authorList>
            <person name="Gilroy R."/>
        </authorList>
    </citation>
    <scope>NUCLEOTIDE SEQUENCE</scope>
    <source>
        <strain evidence="2">ChiGjej6B6-14162</strain>
    </source>
</reference>
<evidence type="ECO:0008006" key="4">
    <source>
        <dbReference type="Google" id="ProtNLM"/>
    </source>
</evidence>
<evidence type="ECO:0000313" key="3">
    <source>
        <dbReference type="Proteomes" id="UP000886740"/>
    </source>
</evidence>
<dbReference type="Pfam" id="PF20558">
    <property type="entry name" value="DUF6769"/>
    <property type="match status" value="1"/>
</dbReference>
<dbReference type="AlphaFoldDB" id="A0A9D2BGD7"/>
<sequence length="129" mass="14581">MRGKVGNRIIRYVLLMAGLLMLLSVMIPHHHHADGSACYMPLTEAMAHDNADRGATGDCSCDSHNLFLLYSLSDIGPHLFPLLVLFDHFNTSDNHLFHWLLRPERPIYVESLHDSWIARATGLRAPPRV</sequence>
<evidence type="ECO:0000313" key="2">
    <source>
        <dbReference type="EMBL" id="HIX74279.1"/>
    </source>
</evidence>
<reference evidence="2" key="1">
    <citation type="journal article" date="2021" name="PeerJ">
        <title>Extensive microbial diversity within the chicken gut microbiome revealed by metagenomics and culture.</title>
        <authorList>
            <person name="Gilroy R."/>
            <person name="Ravi A."/>
            <person name="Getino M."/>
            <person name="Pursley I."/>
            <person name="Horton D.L."/>
            <person name="Alikhan N.F."/>
            <person name="Baker D."/>
            <person name="Gharbi K."/>
            <person name="Hall N."/>
            <person name="Watson M."/>
            <person name="Adriaenssens E.M."/>
            <person name="Foster-Nyarko E."/>
            <person name="Jarju S."/>
            <person name="Secka A."/>
            <person name="Antonio M."/>
            <person name="Oren A."/>
            <person name="Chaudhuri R.R."/>
            <person name="La Ragione R."/>
            <person name="Hildebrand F."/>
            <person name="Pallen M.J."/>
        </authorList>
    </citation>
    <scope>NUCLEOTIDE SEQUENCE</scope>
    <source>
        <strain evidence="2">ChiGjej6B6-14162</strain>
    </source>
</reference>